<dbReference type="EC" id="2.7.4.8" evidence="4"/>
<dbReference type="NCBIfam" id="TIGR03263">
    <property type="entry name" value="guanyl_kin"/>
    <property type="match status" value="1"/>
</dbReference>
<protein>
    <recommendedName>
        <fullName evidence="5">Guanylate kinase</fullName>
        <ecNumber evidence="4">2.7.4.8</ecNumber>
    </recommendedName>
    <alternativeName>
        <fullName evidence="11">GMP kinase</fullName>
    </alternativeName>
</protein>
<evidence type="ECO:0000256" key="7">
    <source>
        <dbReference type="ARBA" id="ARBA00022679"/>
    </source>
</evidence>
<organism evidence="14 15">
    <name type="scientific">Ceratodon purpureus</name>
    <name type="common">Fire moss</name>
    <name type="synonym">Dicranum purpureum</name>
    <dbReference type="NCBI Taxonomy" id="3225"/>
    <lineage>
        <taxon>Eukaryota</taxon>
        <taxon>Viridiplantae</taxon>
        <taxon>Streptophyta</taxon>
        <taxon>Embryophyta</taxon>
        <taxon>Bryophyta</taxon>
        <taxon>Bryophytina</taxon>
        <taxon>Bryopsida</taxon>
        <taxon>Dicranidae</taxon>
        <taxon>Pseudoditrichales</taxon>
        <taxon>Ditrichaceae</taxon>
        <taxon>Ceratodon</taxon>
    </lineage>
</organism>
<dbReference type="Pfam" id="PF00625">
    <property type="entry name" value="Guanylate_kin"/>
    <property type="match status" value="1"/>
</dbReference>
<dbReference type="PANTHER" id="PTHR23117:SF13">
    <property type="entry name" value="GUANYLATE KINASE"/>
    <property type="match status" value="1"/>
</dbReference>
<comment type="catalytic activity">
    <reaction evidence="12">
        <text>GMP + ATP = GDP + ADP</text>
        <dbReference type="Rhea" id="RHEA:20780"/>
        <dbReference type="ChEBI" id="CHEBI:30616"/>
        <dbReference type="ChEBI" id="CHEBI:58115"/>
        <dbReference type="ChEBI" id="CHEBI:58189"/>
        <dbReference type="ChEBI" id="CHEBI:456216"/>
        <dbReference type="EC" id="2.7.4.8"/>
    </reaction>
</comment>
<name>A0A8T0IGN5_CERPU</name>
<dbReference type="CDD" id="cd00071">
    <property type="entry name" value="GMPK"/>
    <property type="match status" value="1"/>
</dbReference>
<evidence type="ECO:0000256" key="11">
    <source>
        <dbReference type="ARBA" id="ARBA00030128"/>
    </source>
</evidence>
<dbReference type="GO" id="GO:0005524">
    <property type="term" value="F:ATP binding"/>
    <property type="evidence" value="ECO:0007669"/>
    <property type="project" value="UniProtKB-KW"/>
</dbReference>
<proteinExistence type="inferred from homology"/>
<evidence type="ECO:0000256" key="2">
    <source>
        <dbReference type="ARBA" id="ARBA00004496"/>
    </source>
</evidence>
<dbReference type="SMART" id="SM00072">
    <property type="entry name" value="GuKc"/>
    <property type="match status" value="1"/>
</dbReference>
<evidence type="ECO:0000313" key="14">
    <source>
        <dbReference type="EMBL" id="KAG0582502.1"/>
    </source>
</evidence>
<sequence length="240" mass="27093">MVGGGHNQHRDLCRQCFSQGPTVGSIEDELGTQFGEGPQATPPNPMVVVISGPSGVGKDAVVKRLLEVRPEIHFVVTCTSREKRHGEKEGVDYFFVTKNKFREMIDHNELLEHAVVYGEYKGIPKRQLREYMEQGKDVLLRLDVQGAATIRKILGDSAVYIFIVAESERGLVERLVERGSETHDQLLMRVANARKEVARSNEFEYVIENAAHQLDRSVSRICSILDAEKSRFHPKRPNIL</sequence>
<keyword evidence="15" id="KW-1185">Reference proteome</keyword>
<comment type="similarity">
    <text evidence="3">Belongs to the guanylate kinase family.</text>
</comment>
<dbReference type="Gene3D" id="3.40.50.300">
    <property type="entry name" value="P-loop containing nucleotide triphosphate hydrolases"/>
    <property type="match status" value="1"/>
</dbReference>
<dbReference type="InterPro" id="IPR027417">
    <property type="entry name" value="P-loop_NTPase"/>
</dbReference>
<evidence type="ECO:0000313" key="15">
    <source>
        <dbReference type="Proteomes" id="UP000822688"/>
    </source>
</evidence>
<dbReference type="PANTHER" id="PTHR23117">
    <property type="entry name" value="GUANYLATE KINASE-RELATED"/>
    <property type="match status" value="1"/>
</dbReference>
<dbReference type="GO" id="GO:0005829">
    <property type="term" value="C:cytosol"/>
    <property type="evidence" value="ECO:0007669"/>
    <property type="project" value="TreeGrafter"/>
</dbReference>
<evidence type="ECO:0000256" key="10">
    <source>
        <dbReference type="ARBA" id="ARBA00022840"/>
    </source>
</evidence>
<dbReference type="EMBL" id="CM026423">
    <property type="protein sequence ID" value="KAG0582502.1"/>
    <property type="molecule type" value="Genomic_DNA"/>
</dbReference>
<keyword evidence="9" id="KW-0418">Kinase</keyword>
<gene>
    <name evidence="14" type="ORF">KC19_3G065100</name>
</gene>
<comment type="function">
    <text evidence="1">Essential for recycling GMP and indirectly, cGMP.</text>
</comment>
<dbReference type="FunFam" id="3.30.63.10:FF:000005">
    <property type="entry name" value="Guanylate kinase"/>
    <property type="match status" value="1"/>
</dbReference>
<keyword evidence="6" id="KW-0963">Cytoplasm</keyword>
<dbReference type="Gene3D" id="3.30.63.10">
    <property type="entry name" value="Guanylate Kinase phosphate binding domain"/>
    <property type="match status" value="1"/>
</dbReference>
<keyword evidence="8" id="KW-0547">Nucleotide-binding</keyword>
<evidence type="ECO:0000256" key="12">
    <source>
        <dbReference type="ARBA" id="ARBA00048594"/>
    </source>
</evidence>
<dbReference type="GO" id="GO:0004385">
    <property type="term" value="F:GMP kinase activity"/>
    <property type="evidence" value="ECO:0007669"/>
    <property type="project" value="UniProtKB-EC"/>
</dbReference>
<dbReference type="InterPro" id="IPR008144">
    <property type="entry name" value="Guanylate_kin-like_dom"/>
</dbReference>
<evidence type="ECO:0000259" key="13">
    <source>
        <dbReference type="PROSITE" id="PS50052"/>
    </source>
</evidence>
<dbReference type="Proteomes" id="UP000822688">
    <property type="component" value="Chromosome 3"/>
</dbReference>
<dbReference type="InterPro" id="IPR020590">
    <property type="entry name" value="Guanylate_kinase_CS"/>
</dbReference>
<comment type="caution">
    <text evidence="14">The sequence shown here is derived from an EMBL/GenBank/DDBJ whole genome shotgun (WGS) entry which is preliminary data.</text>
</comment>
<evidence type="ECO:0000256" key="8">
    <source>
        <dbReference type="ARBA" id="ARBA00022741"/>
    </source>
</evidence>
<dbReference type="PROSITE" id="PS50052">
    <property type="entry name" value="GUANYLATE_KINASE_2"/>
    <property type="match status" value="1"/>
</dbReference>
<dbReference type="InterPro" id="IPR017665">
    <property type="entry name" value="Guanylate_kinase"/>
</dbReference>
<keyword evidence="10" id="KW-0067">ATP-binding</keyword>
<evidence type="ECO:0000256" key="1">
    <source>
        <dbReference type="ARBA" id="ARBA00003531"/>
    </source>
</evidence>
<comment type="subcellular location">
    <subcellularLocation>
        <location evidence="2">Cytoplasm</location>
    </subcellularLocation>
</comment>
<evidence type="ECO:0000256" key="4">
    <source>
        <dbReference type="ARBA" id="ARBA00012961"/>
    </source>
</evidence>
<keyword evidence="7" id="KW-0808">Transferase</keyword>
<dbReference type="SUPFAM" id="SSF52540">
    <property type="entry name" value="P-loop containing nucleoside triphosphate hydrolases"/>
    <property type="match status" value="1"/>
</dbReference>
<dbReference type="InterPro" id="IPR008145">
    <property type="entry name" value="GK/Ca_channel_bsu"/>
</dbReference>
<evidence type="ECO:0000256" key="3">
    <source>
        <dbReference type="ARBA" id="ARBA00005790"/>
    </source>
</evidence>
<evidence type="ECO:0000256" key="9">
    <source>
        <dbReference type="ARBA" id="ARBA00022777"/>
    </source>
</evidence>
<evidence type="ECO:0000256" key="5">
    <source>
        <dbReference type="ARBA" id="ARBA00016296"/>
    </source>
</evidence>
<dbReference type="PROSITE" id="PS00856">
    <property type="entry name" value="GUANYLATE_KINASE_1"/>
    <property type="match status" value="1"/>
</dbReference>
<feature type="domain" description="Guanylate kinase-like" evidence="13">
    <location>
        <begin position="45"/>
        <end position="226"/>
    </location>
</feature>
<reference evidence="14" key="1">
    <citation type="submission" date="2020-06" db="EMBL/GenBank/DDBJ databases">
        <title>WGS assembly of Ceratodon purpureus strain R40.</title>
        <authorList>
            <person name="Carey S.B."/>
            <person name="Jenkins J."/>
            <person name="Shu S."/>
            <person name="Lovell J.T."/>
            <person name="Sreedasyam A."/>
            <person name="Maumus F."/>
            <person name="Tiley G.P."/>
            <person name="Fernandez-Pozo N."/>
            <person name="Barry K."/>
            <person name="Chen C."/>
            <person name="Wang M."/>
            <person name="Lipzen A."/>
            <person name="Daum C."/>
            <person name="Saski C.A."/>
            <person name="Payton A.C."/>
            <person name="Mcbreen J.C."/>
            <person name="Conrad R.E."/>
            <person name="Kollar L.M."/>
            <person name="Olsson S."/>
            <person name="Huttunen S."/>
            <person name="Landis J.B."/>
            <person name="Wickett N.J."/>
            <person name="Johnson M.G."/>
            <person name="Rensing S.A."/>
            <person name="Grimwood J."/>
            <person name="Schmutz J."/>
            <person name="Mcdaniel S.F."/>
        </authorList>
    </citation>
    <scope>NUCLEOTIDE SEQUENCE</scope>
    <source>
        <strain evidence="14">R40</strain>
    </source>
</reference>
<accession>A0A8T0IGN5</accession>
<dbReference type="AlphaFoldDB" id="A0A8T0IGN5"/>
<evidence type="ECO:0000256" key="6">
    <source>
        <dbReference type="ARBA" id="ARBA00022490"/>
    </source>
</evidence>